<dbReference type="RefSeq" id="WP_181197382.1">
    <property type="nucleotide sequence ID" value="NZ_PVNK01000055.1"/>
</dbReference>
<proteinExistence type="predicted"/>
<dbReference type="Pfam" id="PF09937">
    <property type="entry name" value="DUF2169"/>
    <property type="match status" value="1"/>
</dbReference>
<reference evidence="2 3" key="1">
    <citation type="submission" date="2018-03" db="EMBL/GenBank/DDBJ databases">
        <title>Draft Genome Sequences of the Obligatory Marine Myxobacteria Enhygromyxa salina SWB005.</title>
        <authorList>
            <person name="Poehlein A."/>
            <person name="Moghaddam J.A."/>
            <person name="Harms H."/>
            <person name="Alanjari M."/>
            <person name="Koenig G.M."/>
            <person name="Daniel R."/>
            <person name="Schaeberle T.F."/>
        </authorList>
    </citation>
    <scope>NUCLEOTIDE SEQUENCE [LARGE SCALE GENOMIC DNA]</scope>
    <source>
        <strain evidence="2 3">SWB005</strain>
    </source>
</reference>
<dbReference type="AlphaFoldDB" id="A0A2S9YGF8"/>
<feature type="domain" description="DUF2169" evidence="1">
    <location>
        <begin position="22"/>
        <end position="300"/>
    </location>
</feature>
<evidence type="ECO:0000313" key="3">
    <source>
        <dbReference type="Proteomes" id="UP000237968"/>
    </source>
</evidence>
<name>A0A2S9YGF8_9BACT</name>
<accession>A0A2S9YGF8</accession>
<gene>
    <name evidence="2" type="ORF">ENSA5_09720</name>
</gene>
<protein>
    <recommendedName>
        <fullName evidence="1">DUF2169 domain-containing protein</fullName>
    </recommendedName>
</protein>
<evidence type="ECO:0000313" key="2">
    <source>
        <dbReference type="EMBL" id="PRQ04188.1"/>
    </source>
</evidence>
<sequence length="355" mass="39669">MQITTNTTPLLAAIAVATDKLGHDHCVVVARGSYAVNSSGATVSTDPPAPFVYADIHTGAPGTSSTAWESDFCRYKPLTDVIVLGRAVAPGGSPVCELPVRLEVDGRAKDALVSGERRWASSGRFARASSPAPFFEMPLTWERSFGGADSRGQLDPRNLVGVGHADVLPNIEAVHERIRSRSDRPRPHGFAWVGRSWQPRIAWAGTYDQRWREQVCPLLPEDFDERYFQAAPVDQQFPHFRGGERIRCVHMSEAPVIEFVVPTDELWIHFAFVDGLRSSCAVLDTVVVEPHLHRMHLTWRTSIRLPKQLTRLRGVHVGERPVRDGPVGYRRGKPLFESLGSYVRWRAQAREEARR</sequence>
<comment type="caution">
    <text evidence="2">The sequence shown here is derived from an EMBL/GenBank/DDBJ whole genome shotgun (WGS) entry which is preliminary data.</text>
</comment>
<organism evidence="2 3">
    <name type="scientific">Enhygromyxa salina</name>
    <dbReference type="NCBI Taxonomy" id="215803"/>
    <lineage>
        <taxon>Bacteria</taxon>
        <taxon>Pseudomonadati</taxon>
        <taxon>Myxococcota</taxon>
        <taxon>Polyangia</taxon>
        <taxon>Nannocystales</taxon>
        <taxon>Nannocystaceae</taxon>
        <taxon>Enhygromyxa</taxon>
    </lineage>
</organism>
<dbReference type="EMBL" id="PVNK01000055">
    <property type="protein sequence ID" value="PRQ04188.1"/>
    <property type="molecule type" value="Genomic_DNA"/>
</dbReference>
<dbReference type="InterPro" id="IPR018683">
    <property type="entry name" value="DUF2169"/>
</dbReference>
<dbReference type="Proteomes" id="UP000237968">
    <property type="component" value="Unassembled WGS sequence"/>
</dbReference>
<evidence type="ECO:0000259" key="1">
    <source>
        <dbReference type="Pfam" id="PF09937"/>
    </source>
</evidence>
<keyword evidence="3" id="KW-1185">Reference proteome</keyword>